<dbReference type="InterPro" id="IPR014729">
    <property type="entry name" value="Rossmann-like_a/b/a_fold"/>
</dbReference>
<accession>M0A6U7</accession>
<evidence type="ECO:0000313" key="4">
    <source>
        <dbReference type="Proteomes" id="UP000011648"/>
    </source>
</evidence>
<feature type="domain" description="UspA" evidence="2">
    <location>
        <begin position="2"/>
        <end position="138"/>
    </location>
</feature>
<dbReference type="STRING" id="1230458.C484_05902"/>
<dbReference type="InterPro" id="IPR006016">
    <property type="entry name" value="UspA"/>
</dbReference>
<reference evidence="3 4" key="1">
    <citation type="journal article" date="2014" name="PLoS Genet.">
        <title>Phylogenetically driven sequencing of extremely halophilic archaea reveals strategies for static and dynamic osmo-response.</title>
        <authorList>
            <person name="Becker E.A."/>
            <person name="Seitzer P.M."/>
            <person name="Tritt A."/>
            <person name="Larsen D."/>
            <person name="Krusor M."/>
            <person name="Yao A.I."/>
            <person name="Wu D."/>
            <person name="Madern D."/>
            <person name="Eisen J.A."/>
            <person name="Darling A.E."/>
            <person name="Facciotti M.T."/>
        </authorList>
    </citation>
    <scope>NUCLEOTIDE SEQUENCE [LARGE SCALE GENOMIC DNA]</scope>
    <source>
        <strain evidence="3 4">DSM 12281</strain>
    </source>
</reference>
<dbReference type="PANTHER" id="PTHR46268:SF24">
    <property type="entry name" value="UNIVERSAL STRESS PROTEIN"/>
    <property type="match status" value="1"/>
</dbReference>
<dbReference type="Pfam" id="PF00582">
    <property type="entry name" value="Usp"/>
    <property type="match status" value="1"/>
</dbReference>
<sequence length="138" mass="14907">MHLLVALDDSEPGWAALEYALREHPDDEITVLHAVSLSESSYGEFAHLGAGPLLEQRRERATGLFEAAHDRAAAAEQSLATELVEGRPARAIVDYARDHAVDRIVIGSHGRTGVSRALLGSVAEQVVRRAPVPVTIVR</sequence>
<dbReference type="AlphaFoldDB" id="M0A6U7"/>
<evidence type="ECO:0000313" key="3">
    <source>
        <dbReference type="EMBL" id="ELY94485.1"/>
    </source>
</evidence>
<protein>
    <submittedName>
        <fullName evidence="3">UspA domain-containing protein</fullName>
    </submittedName>
</protein>
<dbReference type="OrthoDB" id="105697at2157"/>
<comment type="caution">
    <text evidence="3">The sequence shown here is derived from an EMBL/GenBank/DDBJ whole genome shotgun (WGS) entry which is preliminary data.</text>
</comment>
<dbReference type="PRINTS" id="PR01438">
    <property type="entry name" value="UNVRSLSTRESS"/>
</dbReference>
<dbReference type="CDD" id="cd00293">
    <property type="entry name" value="USP-like"/>
    <property type="match status" value="1"/>
</dbReference>
<dbReference type="Proteomes" id="UP000011648">
    <property type="component" value="Unassembled WGS sequence"/>
</dbReference>
<evidence type="ECO:0000256" key="1">
    <source>
        <dbReference type="ARBA" id="ARBA00008791"/>
    </source>
</evidence>
<evidence type="ECO:0000259" key="2">
    <source>
        <dbReference type="Pfam" id="PF00582"/>
    </source>
</evidence>
<dbReference type="Gene3D" id="3.40.50.620">
    <property type="entry name" value="HUPs"/>
    <property type="match status" value="1"/>
</dbReference>
<gene>
    <name evidence="3" type="ORF">C484_05902</name>
</gene>
<dbReference type="RefSeq" id="WP_006825011.1">
    <property type="nucleotide sequence ID" value="NZ_AOIL01000017.1"/>
</dbReference>
<proteinExistence type="inferred from homology"/>
<dbReference type="EMBL" id="AOIL01000017">
    <property type="protein sequence ID" value="ELY94485.1"/>
    <property type="molecule type" value="Genomic_DNA"/>
</dbReference>
<comment type="similarity">
    <text evidence="1">Belongs to the universal stress protein A family.</text>
</comment>
<dbReference type="InterPro" id="IPR006015">
    <property type="entry name" value="Universal_stress_UspA"/>
</dbReference>
<name>M0A6U7_9EURY</name>
<dbReference type="SUPFAM" id="SSF52402">
    <property type="entry name" value="Adenine nucleotide alpha hydrolases-like"/>
    <property type="match status" value="1"/>
</dbReference>
<organism evidence="3 4">
    <name type="scientific">Natrialba taiwanensis DSM 12281</name>
    <dbReference type="NCBI Taxonomy" id="1230458"/>
    <lineage>
        <taxon>Archaea</taxon>
        <taxon>Methanobacteriati</taxon>
        <taxon>Methanobacteriota</taxon>
        <taxon>Stenosarchaea group</taxon>
        <taxon>Halobacteria</taxon>
        <taxon>Halobacteriales</taxon>
        <taxon>Natrialbaceae</taxon>
        <taxon>Natrialba</taxon>
    </lineage>
</organism>
<dbReference type="PATRIC" id="fig|1230458.4.peg.1189"/>
<dbReference type="PANTHER" id="PTHR46268">
    <property type="entry name" value="STRESS RESPONSE PROTEIN NHAX"/>
    <property type="match status" value="1"/>
</dbReference>
<keyword evidence="4" id="KW-1185">Reference proteome</keyword>